<reference evidence="2" key="2">
    <citation type="journal article" date="2009" name="Genome Res.">
        <title>Comparative genomic analyses of the human fungal pathogens Coccidioides and their relatives.</title>
        <authorList>
            <person name="Sharpton T.J."/>
            <person name="Stajich J.E."/>
            <person name="Rounsley S.D."/>
            <person name="Gardner M.J."/>
            <person name="Wortman J.R."/>
            <person name="Jordar V.S."/>
            <person name="Maiti R."/>
            <person name="Kodira C.D."/>
            <person name="Neafsey D.E."/>
            <person name="Zeng Q."/>
            <person name="Hung C.-Y."/>
            <person name="McMahan C."/>
            <person name="Muszewska A."/>
            <person name="Grynberg M."/>
            <person name="Mandel M.A."/>
            <person name="Kellner E.M."/>
            <person name="Barker B.M."/>
            <person name="Galgiani J.N."/>
            <person name="Orbach M.J."/>
            <person name="Kirkland T.N."/>
            <person name="Cole G.T."/>
            <person name="Henn M.R."/>
            <person name="Birren B.W."/>
            <person name="Taylor J.W."/>
        </authorList>
    </citation>
    <scope>NUCLEOTIDE SEQUENCE [LARGE SCALE GENOMIC DNA]</scope>
    <source>
        <strain evidence="2">RMSCC 3488</strain>
    </source>
</reference>
<organism evidence="1 2">
    <name type="scientific">Coccidioides posadasii RMSCC 3488</name>
    <dbReference type="NCBI Taxonomy" id="454284"/>
    <lineage>
        <taxon>Eukaryota</taxon>
        <taxon>Fungi</taxon>
        <taxon>Dikarya</taxon>
        <taxon>Ascomycota</taxon>
        <taxon>Pezizomycotina</taxon>
        <taxon>Eurotiomycetes</taxon>
        <taxon>Eurotiomycetidae</taxon>
        <taxon>Onygenales</taxon>
        <taxon>Onygenaceae</taxon>
        <taxon>Coccidioides</taxon>
    </lineage>
</organism>
<reference evidence="2" key="3">
    <citation type="journal article" date="2010" name="Genome Res.">
        <title>Population genomic sequencing of Coccidioides fungi reveals recent hybridization and transposon control.</title>
        <authorList>
            <person name="Neafsey D.E."/>
            <person name="Barker B.M."/>
            <person name="Sharpton T.J."/>
            <person name="Stajich J.E."/>
            <person name="Park D.J."/>
            <person name="Whiston E."/>
            <person name="Hung C.-Y."/>
            <person name="McMahan C."/>
            <person name="White J."/>
            <person name="Sykes S."/>
            <person name="Heiman D."/>
            <person name="Young S."/>
            <person name="Zeng Q."/>
            <person name="Abouelleil A."/>
            <person name="Aftuck L."/>
            <person name="Bessette D."/>
            <person name="Brown A."/>
            <person name="FitzGerald M."/>
            <person name="Lui A."/>
            <person name="Macdonald J.P."/>
            <person name="Priest M."/>
            <person name="Orbach M.J."/>
            <person name="Galgiani J.N."/>
            <person name="Kirkland T.N."/>
            <person name="Cole G.T."/>
            <person name="Birren B.W."/>
            <person name="Henn M.R."/>
            <person name="Taylor J.W."/>
            <person name="Rounsley S.D."/>
        </authorList>
    </citation>
    <scope>NUCLEOTIDE SEQUENCE [LARGE SCALE GENOMIC DNA]</scope>
    <source>
        <strain evidence="2">RMSCC 3488</strain>
    </source>
</reference>
<dbReference type="EMBL" id="DS268111">
    <property type="protein sequence ID" value="KMM68823.1"/>
    <property type="molecule type" value="Genomic_DNA"/>
</dbReference>
<dbReference type="Proteomes" id="UP000054567">
    <property type="component" value="Unassembled WGS sequence"/>
</dbReference>
<name>A0A0J6FES5_COCPO</name>
<proteinExistence type="predicted"/>
<dbReference type="VEuPathDB" id="FungiDB:CPAG_05147"/>
<sequence>MSDGLSSRCDGKGDWRASIREKIPNVSLKDLETVSREQRRHYFSTSFGPCTSGCLKSEGLPKNFLTILG</sequence>
<protein>
    <submittedName>
        <fullName evidence="1">Uncharacterized protein</fullName>
    </submittedName>
</protein>
<dbReference type="AlphaFoldDB" id="A0A0J6FES5"/>
<evidence type="ECO:0000313" key="2">
    <source>
        <dbReference type="Proteomes" id="UP000054567"/>
    </source>
</evidence>
<reference evidence="1 2" key="1">
    <citation type="submission" date="2007-06" db="EMBL/GenBank/DDBJ databases">
        <title>The Genome Sequence of Coccidioides posadasii RMSCC_3488.</title>
        <authorList>
            <consortium name="Coccidioides Genome Resources Consortium"/>
            <consortium name="The Broad Institute Genome Sequencing Platform"/>
            <person name="Henn M.R."/>
            <person name="Sykes S."/>
            <person name="Young S."/>
            <person name="Jaffe D."/>
            <person name="Berlin A."/>
            <person name="Alvarez P."/>
            <person name="Butler J."/>
            <person name="Gnerre S."/>
            <person name="Grabherr M."/>
            <person name="Mauceli E."/>
            <person name="Brockman W."/>
            <person name="Kodira C."/>
            <person name="Alvarado L."/>
            <person name="Zeng Q."/>
            <person name="Crawford M."/>
            <person name="Antoine C."/>
            <person name="Devon K."/>
            <person name="Galgiani J."/>
            <person name="Orsborn K."/>
            <person name="Lewis M.L."/>
            <person name="Nusbaum C."/>
            <person name="Galagan J."/>
            <person name="Birren B."/>
        </authorList>
    </citation>
    <scope>NUCLEOTIDE SEQUENCE [LARGE SCALE GENOMIC DNA]</scope>
    <source>
        <strain evidence="1 2">RMSCC 3488</strain>
    </source>
</reference>
<accession>A0A0J6FES5</accession>
<gene>
    <name evidence="1" type="ORF">CPAG_05147</name>
</gene>
<evidence type="ECO:0000313" key="1">
    <source>
        <dbReference type="EMBL" id="KMM68823.1"/>
    </source>
</evidence>